<evidence type="ECO:0000313" key="2">
    <source>
        <dbReference type="Proteomes" id="UP001341840"/>
    </source>
</evidence>
<feature type="non-terminal residue" evidence="1">
    <location>
        <position position="1"/>
    </location>
</feature>
<proteinExistence type="predicted"/>
<reference evidence="1 2" key="1">
    <citation type="journal article" date="2023" name="Plants (Basel)">
        <title>Bridging the Gap: Combining Genomics and Transcriptomics Approaches to Understand Stylosanthes scabra, an Orphan Legume from the Brazilian Caatinga.</title>
        <authorList>
            <person name="Ferreira-Neto J.R.C."/>
            <person name="da Silva M.D."/>
            <person name="Binneck E."/>
            <person name="de Melo N.F."/>
            <person name="da Silva R.H."/>
            <person name="de Melo A.L.T.M."/>
            <person name="Pandolfi V."/>
            <person name="Bustamante F.O."/>
            <person name="Brasileiro-Vidal A.C."/>
            <person name="Benko-Iseppon A.M."/>
        </authorList>
    </citation>
    <scope>NUCLEOTIDE SEQUENCE [LARGE SCALE GENOMIC DNA]</scope>
    <source>
        <tissue evidence="1">Leaves</tissue>
    </source>
</reference>
<comment type="caution">
    <text evidence="1">The sequence shown here is derived from an EMBL/GenBank/DDBJ whole genome shotgun (WGS) entry which is preliminary data.</text>
</comment>
<evidence type="ECO:0008006" key="3">
    <source>
        <dbReference type="Google" id="ProtNLM"/>
    </source>
</evidence>
<organism evidence="1 2">
    <name type="scientific">Stylosanthes scabra</name>
    <dbReference type="NCBI Taxonomy" id="79078"/>
    <lineage>
        <taxon>Eukaryota</taxon>
        <taxon>Viridiplantae</taxon>
        <taxon>Streptophyta</taxon>
        <taxon>Embryophyta</taxon>
        <taxon>Tracheophyta</taxon>
        <taxon>Spermatophyta</taxon>
        <taxon>Magnoliopsida</taxon>
        <taxon>eudicotyledons</taxon>
        <taxon>Gunneridae</taxon>
        <taxon>Pentapetalae</taxon>
        <taxon>rosids</taxon>
        <taxon>fabids</taxon>
        <taxon>Fabales</taxon>
        <taxon>Fabaceae</taxon>
        <taxon>Papilionoideae</taxon>
        <taxon>50 kb inversion clade</taxon>
        <taxon>dalbergioids sensu lato</taxon>
        <taxon>Dalbergieae</taxon>
        <taxon>Pterocarpus clade</taxon>
        <taxon>Stylosanthes</taxon>
    </lineage>
</organism>
<name>A0ABU6X2W3_9FABA</name>
<accession>A0ABU6X2W3</accession>
<dbReference type="EMBL" id="JASCZI010188710">
    <property type="protein sequence ID" value="MED6191015.1"/>
    <property type="molecule type" value="Genomic_DNA"/>
</dbReference>
<gene>
    <name evidence="1" type="ORF">PIB30_111874</name>
</gene>
<dbReference type="SUPFAM" id="SSF117281">
    <property type="entry name" value="Kelch motif"/>
    <property type="match status" value="1"/>
</dbReference>
<sequence length="194" mass="22625">RRPLVVPCKGKLYIFGGDNLGEHWVDIYTIRSGLWERREVPGSALLSRFSHQWLMWYDVNVNSWEEVDCKFPRAPEYHSRKLIRLGCNLLIVDSASVWYIYDLVRKKLLANVAVGGFDGSEIITDIFCCHHANEESLIYVFMEPDETVFKPEKSPHPQHVSYAIVKLKLQTFSAKVEYEGHRHLKVGPYIKHYM</sequence>
<keyword evidence="2" id="KW-1185">Reference proteome</keyword>
<protein>
    <recommendedName>
        <fullName evidence="3">F-box/kelch-repeat protein</fullName>
    </recommendedName>
</protein>
<evidence type="ECO:0000313" key="1">
    <source>
        <dbReference type="EMBL" id="MED6191015.1"/>
    </source>
</evidence>
<dbReference type="Proteomes" id="UP001341840">
    <property type="component" value="Unassembled WGS sequence"/>
</dbReference>
<dbReference type="InterPro" id="IPR015915">
    <property type="entry name" value="Kelch-typ_b-propeller"/>
</dbReference>